<evidence type="ECO:0000256" key="5">
    <source>
        <dbReference type="SAM" id="Phobius"/>
    </source>
</evidence>
<dbReference type="GO" id="GO:0016874">
    <property type="term" value="F:ligase activity"/>
    <property type="evidence" value="ECO:0007669"/>
    <property type="project" value="UniProtKB-KW"/>
</dbReference>
<feature type="transmembrane region" description="Helical" evidence="5">
    <location>
        <begin position="63"/>
        <end position="81"/>
    </location>
</feature>
<reference evidence="7 8" key="1">
    <citation type="submission" date="2023-06" db="EMBL/GenBank/DDBJ databases">
        <title>Cellulomonas sp. MW4 Whole genome sequence.</title>
        <authorList>
            <person name="Park S."/>
        </authorList>
    </citation>
    <scope>NUCLEOTIDE SEQUENCE [LARGE SCALE GENOMIC DNA]</scope>
    <source>
        <strain evidence="7 8">MW4</strain>
    </source>
</reference>
<evidence type="ECO:0000313" key="8">
    <source>
        <dbReference type="Proteomes" id="UP001529338"/>
    </source>
</evidence>
<dbReference type="Proteomes" id="UP001529338">
    <property type="component" value="Unassembled WGS sequence"/>
</dbReference>
<evidence type="ECO:0000256" key="4">
    <source>
        <dbReference type="ARBA" id="ARBA00023136"/>
    </source>
</evidence>
<feature type="transmembrane region" description="Helical" evidence="5">
    <location>
        <begin position="197"/>
        <end position="216"/>
    </location>
</feature>
<evidence type="ECO:0000256" key="3">
    <source>
        <dbReference type="ARBA" id="ARBA00022989"/>
    </source>
</evidence>
<gene>
    <name evidence="7" type="ORF">QRT04_10995</name>
</gene>
<dbReference type="Pfam" id="PF04932">
    <property type="entry name" value="Wzy_C"/>
    <property type="match status" value="1"/>
</dbReference>
<dbReference type="InterPro" id="IPR007016">
    <property type="entry name" value="O-antigen_ligase-rel_domated"/>
</dbReference>
<dbReference type="InterPro" id="IPR051533">
    <property type="entry name" value="WaaL-like"/>
</dbReference>
<feature type="transmembrane region" description="Helical" evidence="5">
    <location>
        <begin position="374"/>
        <end position="391"/>
    </location>
</feature>
<feature type="transmembrane region" description="Helical" evidence="5">
    <location>
        <begin position="87"/>
        <end position="104"/>
    </location>
</feature>
<feature type="transmembrane region" description="Helical" evidence="5">
    <location>
        <begin position="32"/>
        <end position="51"/>
    </location>
</feature>
<sequence length="448" mass="47256">MRADLLIAAAAAATVAVFLVCAARGVRAGVWIAILVASTIVPLLLTHGTDIYHVGIADAVPGVRTYTVLLVALTAIGLVALRHAPMPLALVAFVCVLAVLYLAVWPRSSFIEAGVLQLLIGICGWYVGSAWGGGSPLREREASAIATTVLGIVVAQIIFAAVQLSGHRPSILTPVDAALLGNRVNGTANHPDTLGKLLFMVMLVGLWLIGSGYRSVSRKAAWAVGLAYIPLLLSQGRANIVAAIVLTVFWGYLLPRDTLPRARTAALFGGWIVGMMSLGVLASRFDEDPTGGVRGQLLTNAYGQLHRTFWLGTGPNNYTNVVGPLTGSWIPVHNSFLLLVAEVGAIGAAAFFVGLVVIWARAWGRRRATTPQGAAARVLIASIPGVVLIGMTGWGLFGTSVLALWMFVYGALYSTLRWNGSVGLVGSSLELETARRAPSLELRSVKRT</sequence>
<proteinExistence type="predicted"/>
<organism evidence="7 8">
    <name type="scientific">Cellulomonas alba</name>
    <dbReference type="NCBI Taxonomy" id="3053467"/>
    <lineage>
        <taxon>Bacteria</taxon>
        <taxon>Bacillati</taxon>
        <taxon>Actinomycetota</taxon>
        <taxon>Actinomycetes</taxon>
        <taxon>Micrococcales</taxon>
        <taxon>Cellulomonadaceae</taxon>
        <taxon>Cellulomonas</taxon>
    </lineage>
</organism>
<feature type="transmembrane region" description="Helical" evidence="5">
    <location>
        <begin position="336"/>
        <end position="362"/>
    </location>
</feature>
<keyword evidence="7" id="KW-0436">Ligase</keyword>
<evidence type="ECO:0000256" key="2">
    <source>
        <dbReference type="ARBA" id="ARBA00022692"/>
    </source>
</evidence>
<keyword evidence="3 5" id="KW-1133">Transmembrane helix</keyword>
<dbReference type="RefSeq" id="WP_289455278.1">
    <property type="nucleotide sequence ID" value="NZ_JAUCGQ010000001.1"/>
</dbReference>
<dbReference type="EMBL" id="JAUCGQ010000001">
    <property type="protein sequence ID" value="MDM7855456.1"/>
    <property type="molecule type" value="Genomic_DNA"/>
</dbReference>
<comment type="subcellular location">
    <subcellularLocation>
        <location evidence="1">Membrane</location>
        <topology evidence="1">Multi-pass membrane protein</topology>
    </subcellularLocation>
</comment>
<comment type="caution">
    <text evidence="7">The sequence shown here is derived from an EMBL/GenBank/DDBJ whole genome shotgun (WGS) entry which is preliminary data.</text>
</comment>
<accession>A0ABT7SH10</accession>
<name>A0ABT7SH10_9CELL</name>
<evidence type="ECO:0000256" key="1">
    <source>
        <dbReference type="ARBA" id="ARBA00004141"/>
    </source>
</evidence>
<feature type="transmembrane region" description="Helical" evidence="5">
    <location>
        <begin position="111"/>
        <end position="131"/>
    </location>
</feature>
<keyword evidence="8" id="KW-1185">Reference proteome</keyword>
<keyword evidence="4 5" id="KW-0472">Membrane</keyword>
<evidence type="ECO:0000259" key="6">
    <source>
        <dbReference type="Pfam" id="PF04932"/>
    </source>
</evidence>
<feature type="transmembrane region" description="Helical" evidence="5">
    <location>
        <begin position="143"/>
        <end position="162"/>
    </location>
</feature>
<feature type="transmembrane region" description="Helical" evidence="5">
    <location>
        <begin position="236"/>
        <end position="254"/>
    </location>
</feature>
<feature type="domain" description="O-antigen ligase-related" evidence="6">
    <location>
        <begin position="226"/>
        <end position="352"/>
    </location>
</feature>
<protein>
    <submittedName>
        <fullName evidence="7">O-antigen ligase family protein</fullName>
    </submittedName>
</protein>
<dbReference type="PANTHER" id="PTHR37422">
    <property type="entry name" value="TEICHURONIC ACID BIOSYNTHESIS PROTEIN TUAE"/>
    <property type="match status" value="1"/>
</dbReference>
<dbReference type="PANTHER" id="PTHR37422:SF13">
    <property type="entry name" value="LIPOPOLYSACCHARIDE BIOSYNTHESIS PROTEIN PA4999-RELATED"/>
    <property type="match status" value="1"/>
</dbReference>
<keyword evidence="2 5" id="KW-0812">Transmembrane</keyword>
<evidence type="ECO:0000313" key="7">
    <source>
        <dbReference type="EMBL" id="MDM7855456.1"/>
    </source>
</evidence>